<keyword evidence="6" id="KW-0963">Cytoplasm</keyword>
<dbReference type="InterPro" id="IPR012094">
    <property type="entry name" value="tRNA_Ile_lys_synt"/>
</dbReference>
<keyword evidence="2 6" id="KW-0819">tRNA processing</keyword>
<organism evidence="8 9">
    <name type="scientific">Tepiditoga spiralis</name>
    <dbReference type="NCBI Taxonomy" id="2108365"/>
    <lineage>
        <taxon>Bacteria</taxon>
        <taxon>Thermotogati</taxon>
        <taxon>Thermotogota</taxon>
        <taxon>Thermotogae</taxon>
        <taxon>Petrotogales</taxon>
        <taxon>Petrotogaceae</taxon>
        <taxon>Tepiditoga</taxon>
    </lineage>
</organism>
<dbReference type="EMBL" id="AP018712">
    <property type="protein sequence ID" value="BBE31111.1"/>
    <property type="molecule type" value="Genomic_DNA"/>
</dbReference>
<reference evidence="8 9" key="1">
    <citation type="submission" date="2018-06" db="EMBL/GenBank/DDBJ databases">
        <title>Genome sequencing of Oceanotoga sp. sy52.</title>
        <authorList>
            <person name="Mori K."/>
        </authorList>
    </citation>
    <scope>NUCLEOTIDE SEQUENCE [LARGE SCALE GENOMIC DNA]</scope>
    <source>
        <strain evidence="9">sy52</strain>
    </source>
</reference>
<dbReference type="CDD" id="cd01992">
    <property type="entry name" value="TilS_N"/>
    <property type="match status" value="1"/>
</dbReference>
<comment type="function">
    <text evidence="6">Ligates lysine onto the cytidine present at position 34 of the AUA codon-specific tRNA(Ile) that contains the anticodon CAU, in an ATP-dependent manner. Cytidine is converted to lysidine, thus changing the amino acid specificity of the tRNA from methionine to isoleucine.</text>
</comment>
<evidence type="ECO:0000256" key="2">
    <source>
        <dbReference type="ARBA" id="ARBA00022694"/>
    </source>
</evidence>
<dbReference type="HAMAP" id="MF_01161">
    <property type="entry name" value="tRNA_Ile_lys_synt"/>
    <property type="match status" value="1"/>
</dbReference>
<evidence type="ECO:0000313" key="8">
    <source>
        <dbReference type="EMBL" id="BBE31111.1"/>
    </source>
</evidence>
<feature type="domain" description="tRNA(Ile)-lysidine/2-thiocytidine synthase N-terminal" evidence="7">
    <location>
        <begin position="1"/>
        <end position="169"/>
    </location>
</feature>
<dbReference type="NCBIfam" id="TIGR02432">
    <property type="entry name" value="lysidine_TilS_N"/>
    <property type="match status" value="1"/>
</dbReference>
<protein>
    <recommendedName>
        <fullName evidence="6">tRNA(Ile)-lysidine synthase</fullName>
        <ecNumber evidence="6">6.3.4.19</ecNumber>
    </recommendedName>
    <alternativeName>
        <fullName evidence="6">tRNA(Ile)-2-lysyl-cytidine synthase</fullName>
    </alternativeName>
    <alternativeName>
        <fullName evidence="6">tRNA(Ile)-lysidine synthetase</fullName>
    </alternativeName>
</protein>
<comment type="catalytic activity">
    <reaction evidence="5 6">
        <text>cytidine(34) in tRNA(Ile2) + L-lysine + ATP = lysidine(34) in tRNA(Ile2) + AMP + diphosphate + H(+)</text>
        <dbReference type="Rhea" id="RHEA:43744"/>
        <dbReference type="Rhea" id="RHEA-COMP:10625"/>
        <dbReference type="Rhea" id="RHEA-COMP:10670"/>
        <dbReference type="ChEBI" id="CHEBI:15378"/>
        <dbReference type="ChEBI" id="CHEBI:30616"/>
        <dbReference type="ChEBI" id="CHEBI:32551"/>
        <dbReference type="ChEBI" id="CHEBI:33019"/>
        <dbReference type="ChEBI" id="CHEBI:82748"/>
        <dbReference type="ChEBI" id="CHEBI:83665"/>
        <dbReference type="ChEBI" id="CHEBI:456215"/>
        <dbReference type="EC" id="6.3.4.19"/>
    </reaction>
</comment>
<keyword evidence="4" id="KW-0067">ATP-binding</keyword>
<keyword evidence="1 6" id="KW-0436">Ligase</keyword>
<dbReference type="SUPFAM" id="SSF52402">
    <property type="entry name" value="Adenine nucleotide alpha hydrolases-like"/>
    <property type="match status" value="1"/>
</dbReference>
<dbReference type="KEGG" id="ocy:OSSY52_12520"/>
<keyword evidence="3" id="KW-0547">Nucleotide-binding</keyword>
<comment type="similarity">
    <text evidence="6">Belongs to the tRNA(Ile)-lysidine synthase family.</text>
</comment>
<dbReference type="AlphaFoldDB" id="A0A7G1G444"/>
<evidence type="ECO:0000256" key="3">
    <source>
        <dbReference type="ARBA" id="ARBA00022741"/>
    </source>
</evidence>
<dbReference type="InterPro" id="IPR014729">
    <property type="entry name" value="Rossmann-like_a/b/a_fold"/>
</dbReference>
<dbReference type="InParanoid" id="A0A7G1G444"/>
<dbReference type="Proteomes" id="UP000516361">
    <property type="component" value="Chromosome"/>
</dbReference>
<accession>A0A7G1G444</accession>
<dbReference type="GO" id="GO:0005737">
    <property type="term" value="C:cytoplasm"/>
    <property type="evidence" value="ECO:0007669"/>
    <property type="project" value="UniProtKB-SubCell"/>
</dbReference>
<dbReference type="Pfam" id="PF01171">
    <property type="entry name" value="ATP_bind_3"/>
    <property type="match status" value="1"/>
</dbReference>
<dbReference type="GO" id="GO:0006400">
    <property type="term" value="P:tRNA modification"/>
    <property type="evidence" value="ECO:0007669"/>
    <property type="project" value="UniProtKB-UniRule"/>
</dbReference>
<dbReference type="PANTHER" id="PTHR43033">
    <property type="entry name" value="TRNA(ILE)-LYSIDINE SYNTHASE-RELATED"/>
    <property type="match status" value="1"/>
</dbReference>
<dbReference type="PANTHER" id="PTHR43033:SF1">
    <property type="entry name" value="TRNA(ILE)-LYSIDINE SYNTHASE-RELATED"/>
    <property type="match status" value="1"/>
</dbReference>
<evidence type="ECO:0000256" key="6">
    <source>
        <dbReference type="HAMAP-Rule" id="MF_01161"/>
    </source>
</evidence>
<evidence type="ECO:0000256" key="4">
    <source>
        <dbReference type="ARBA" id="ARBA00022840"/>
    </source>
</evidence>
<comment type="caution">
    <text evidence="6">Lacks conserved residue(s) required for the propagation of feature annotation.</text>
</comment>
<evidence type="ECO:0000259" key="7">
    <source>
        <dbReference type="Pfam" id="PF01171"/>
    </source>
</evidence>
<evidence type="ECO:0000256" key="5">
    <source>
        <dbReference type="ARBA" id="ARBA00048539"/>
    </source>
</evidence>
<name>A0A7G1G444_9BACT</name>
<comment type="subcellular location">
    <subcellularLocation>
        <location evidence="6">Cytoplasm</location>
    </subcellularLocation>
</comment>
<sequence length="280" mass="32816">MMLLHLLNKIAPLMELTLSVAHFNHKIRRESDYEEEFVKKECEILGIKFYSNSGDVIGYSNKNKIGIEEAARKLRYDFLFNTLNDISYNKIATAHQGGDLLETVIYRITRGSGIYGIGGLTPVNEKLTRPMLIVTLKDVLKYVTINNVKYVNDPSNLSVEYARNRIRHNVISELYKINSNVEENVLRLVETVWEYRNTVDIEFKKRVKFKENTYIFKLYEDIFDAEVLRKIFLINGTYPPNMEETKKILRMKSSGERFITPLKIVKKKDELFVRVEKKEE</sequence>
<dbReference type="InterPro" id="IPR011063">
    <property type="entry name" value="TilS/TtcA_N"/>
</dbReference>
<evidence type="ECO:0000313" key="9">
    <source>
        <dbReference type="Proteomes" id="UP000516361"/>
    </source>
</evidence>
<evidence type="ECO:0000256" key="1">
    <source>
        <dbReference type="ARBA" id="ARBA00022598"/>
    </source>
</evidence>
<dbReference type="InterPro" id="IPR012795">
    <property type="entry name" value="tRNA_Ile_lys_synt_N"/>
</dbReference>
<proteinExistence type="inferred from homology"/>
<dbReference type="GO" id="GO:0005524">
    <property type="term" value="F:ATP binding"/>
    <property type="evidence" value="ECO:0007669"/>
    <property type="project" value="UniProtKB-KW"/>
</dbReference>
<dbReference type="GO" id="GO:0032267">
    <property type="term" value="F:tRNA(Ile)-lysidine synthase activity"/>
    <property type="evidence" value="ECO:0007669"/>
    <property type="project" value="UniProtKB-EC"/>
</dbReference>
<keyword evidence="9" id="KW-1185">Reference proteome</keyword>
<gene>
    <name evidence="6" type="primary">tilS</name>
    <name evidence="8" type="ORF">OSSY52_12520</name>
</gene>
<dbReference type="EC" id="6.3.4.19" evidence="6"/>
<dbReference type="Gene3D" id="3.40.50.620">
    <property type="entry name" value="HUPs"/>
    <property type="match status" value="1"/>
</dbReference>